<protein>
    <submittedName>
        <fullName evidence="1">Uncharacterized protein</fullName>
    </submittedName>
</protein>
<reference evidence="1 2" key="1">
    <citation type="journal article" date="2022" name="DNA Res.">
        <title>Chromosomal-level genome assembly of the orchid tree Bauhinia variegata (Leguminosae; Cercidoideae) supports the allotetraploid origin hypothesis of Bauhinia.</title>
        <authorList>
            <person name="Zhong Y."/>
            <person name="Chen Y."/>
            <person name="Zheng D."/>
            <person name="Pang J."/>
            <person name="Liu Y."/>
            <person name="Luo S."/>
            <person name="Meng S."/>
            <person name="Qian L."/>
            <person name="Wei D."/>
            <person name="Dai S."/>
            <person name="Zhou R."/>
        </authorList>
    </citation>
    <scope>NUCLEOTIDE SEQUENCE [LARGE SCALE GENOMIC DNA]</scope>
    <source>
        <strain evidence="1">BV-YZ2020</strain>
    </source>
</reference>
<evidence type="ECO:0000313" key="1">
    <source>
        <dbReference type="EMBL" id="KAI4345976.1"/>
    </source>
</evidence>
<organism evidence="1 2">
    <name type="scientific">Bauhinia variegata</name>
    <name type="common">Purple orchid tree</name>
    <name type="synonym">Phanera variegata</name>
    <dbReference type="NCBI Taxonomy" id="167791"/>
    <lineage>
        <taxon>Eukaryota</taxon>
        <taxon>Viridiplantae</taxon>
        <taxon>Streptophyta</taxon>
        <taxon>Embryophyta</taxon>
        <taxon>Tracheophyta</taxon>
        <taxon>Spermatophyta</taxon>
        <taxon>Magnoliopsida</taxon>
        <taxon>eudicotyledons</taxon>
        <taxon>Gunneridae</taxon>
        <taxon>Pentapetalae</taxon>
        <taxon>rosids</taxon>
        <taxon>fabids</taxon>
        <taxon>Fabales</taxon>
        <taxon>Fabaceae</taxon>
        <taxon>Cercidoideae</taxon>
        <taxon>Cercideae</taxon>
        <taxon>Bauhiniinae</taxon>
        <taxon>Bauhinia</taxon>
    </lineage>
</organism>
<keyword evidence="2" id="KW-1185">Reference proteome</keyword>
<sequence>MTRIRTLPGPQNHGRTSTTRSFNIIRINLGAVLVSQPLMEVNYTTWAQSMDMALTIKNKKGFIDGTLKRPMHNGNEQNQWDRCNTLVKTWLLAAMSKENQNSVVHCKDARGMWLELQERFSQTNTVLLFNIENAIHGCEQGSSTVNSFYTKLKGLWDEKDALCSFPPCTCEATTEVKTLIETQKTMKFLMGLNDSFAQTRSTIIRMDPLPNLNKAYAMVLRQEKQAETAANRSTTPSESSAFAVKRVNKGYSPRGGETRNLNPSAGTTKFCEKCGMDNHIARCCRAHLKCTYCEGKGHTYAYCRKRKNDNVAAEGGQIRPKANHVEAQKDNKEAASGNFPFTREECHHLLNQLINQTKPASANLIGPTIGEDDWDRN</sequence>
<dbReference type="Proteomes" id="UP000828941">
    <property type="component" value="Chromosome 5"/>
</dbReference>
<accession>A0ACB9PER3</accession>
<comment type="caution">
    <text evidence="1">The sequence shown here is derived from an EMBL/GenBank/DDBJ whole genome shotgun (WGS) entry which is preliminary data.</text>
</comment>
<proteinExistence type="predicted"/>
<dbReference type="EMBL" id="CM039430">
    <property type="protein sequence ID" value="KAI4345976.1"/>
    <property type="molecule type" value="Genomic_DNA"/>
</dbReference>
<gene>
    <name evidence="1" type="ORF">L6164_013060</name>
</gene>
<name>A0ACB9PER3_BAUVA</name>
<evidence type="ECO:0000313" key="2">
    <source>
        <dbReference type="Proteomes" id="UP000828941"/>
    </source>
</evidence>